<dbReference type="PANTHER" id="PTHR11104:SF0">
    <property type="entry name" value="SPBETA PROPHAGE-DERIVED AMINOGLYCOSIDE N(3')-ACETYLTRANSFERASE-LIKE PROTEIN YOKD"/>
    <property type="match status" value="1"/>
</dbReference>
<keyword evidence="5" id="KW-0046">Antibiotic resistance</keyword>
<evidence type="ECO:0000313" key="6">
    <source>
        <dbReference type="EMBL" id="PYF74792.1"/>
    </source>
</evidence>
<keyword evidence="4 5" id="KW-0012">Acyltransferase</keyword>
<dbReference type="EMBL" id="QKLU01000003">
    <property type="protein sequence ID" value="PYF74792.1"/>
    <property type="molecule type" value="Genomic_DNA"/>
</dbReference>
<organism evidence="6 7">
    <name type="scientific">Pedobacter nutrimenti</name>
    <dbReference type="NCBI Taxonomy" id="1241337"/>
    <lineage>
        <taxon>Bacteria</taxon>
        <taxon>Pseudomonadati</taxon>
        <taxon>Bacteroidota</taxon>
        <taxon>Sphingobacteriia</taxon>
        <taxon>Sphingobacteriales</taxon>
        <taxon>Sphingobacteriaceae</taxon>
        <taxon>Pedobacter</taxon>
    </lineage>
</organism>
<keyword evidence="7" id="KW-1185">Reference proteome</keyword>
<dbReference type="AlphaFoldDB" id="A0A318UEJ3"/>
<keyword evidence="3 5" id="KW-0808">Transferase</keyword>
<evidence type="ECO:0000256" key="4">
    <source>
        <dbReference type="ARBA" id="ARBA00023315"/>
    </source>
</evidence>
<dbReference type="Pfam" id="PF02522">
    <property type="entry name" value="Antibiotic_NAT"/>
    <property type="match status" value="1"/>
</dbReference>
<proteinExistence type="inferred from homology"/>
<evidence type="ECO:0000256" key="5">
    <source>
        <dbReference type="RuleBase" id="RU365031"/>
    </source>
</evidence>
<protein>
    <recommendedName>
        <fullName evidence="2 5">Aminoglycoside N(3)-acetyltransferase</fullName>
        <ecNumber evidence="5">2.3.1.-</ecNumber>
    </recommendedName>
</protein>
<dbReference type="GO" id="GO:0046353">
    <property type="term" value="F:aminoglycoside 3-N-acetyltransferase activity"/>
    <property type="evidence" value="ECO:0007669"/>
    <property type="project" value="UniProtKB-EC"/>
</dbReference>
<sequence length="276" mass="30408">MIEQQDLIRAIEQLGLKGAEVCIHASLRSFGEPVNGGAKTITDAFLSCGCTILAPAFTYHYQVKPIPPYMPERNGAGDYTYFLNGSYDDTGQIFSITGKDISTQEMGLLPEYILSQQESHRGNHPLNSFTAIGPKAKKLTENQNPTDLYASFRTLTDDNGFVLLMGVGLDKATIIHYAEQLAGRTPFMRWALDKAYNVIPVFTGGCSDGFENFEGILKNTASEIEVGKSLWRCYKAKDITRLCANEIIRNPHITHCANSQCDRCNDALLGGPVLNN</sequence>
<dbReference type="Proteomes" id="UP000248198">
    <property type="component" value="Unassembled WGS sequence"/>
</dbReference>
<dbReference type="GO" id="GO:0046677">
    <property type="term" value="P:response to antibiotic"/>
    <property type="evidence" value="ECO:0007669"/>
    <property type="project" value="UniProtKB-KW"/>
</dbReference>
<evidence type="ECO:0000256" key="3">
    <source>
        <dbReference type="ARBA" id="ARBA00022679"/>
    </source>
</evidence>
<gene>
    <name evidence="6" type="ORF">B0O44_103238</name>
</gene>
<evidence type="ECO:0000313" key="7">
    <source>
        <dbReference type="Proteomes" id="UP000248198"/>
    </source>
</evidence>
<dbReference type="InterPro" id="IPR003679">
    <property type="entry name" value="Amioglycoside_AcTrfase"/>
</dbReference>
<evidence type="ECO:0000256" key="2">
    <source>
        <dbReference type="ARBA" id="ARBA00012882"/>
    </source>
</evidence>
<comment type="similarity">
    <text evidence="1 5">Belongs to the antibiotic N-acetyltransferase family.</text>
</comment>
<dbReference type="SUPFAM" id="SSF110710">
    <property type="entry name" value="TTHA0583/YokD-like"/>
    <property type="match status" value="1"/>
</dbReference>
<dbReference type="InterPro" id="IPR028345">
    <property type="entry name" value="Antibiotic_NAT-like"/>
</dbReference>
<reference evidence="6 7" key="1">
    <citation type="submission" date="2018-06" db="EMBL/GenBank/DDBJ databases">
        <title>Genomic Encyclopedia of Archaeal and Bacterial Type Strains, Phase II (KMG-II): from individual species to whole genera.</title>
        <authorList>
            <person name="Goeker M."/>
        </authorList>
    </citation>
    <scope>NUCLEOTIDE SEQUENCE [LARGE SCALE GENOMIC DNA]</scope>
    <source>
        <strain evidence="6 7">DSM 27372</strain>
    </source>
</reference>
<dbReference type="OrthoDB" id="7330654at2"/>
<dbReference type="RefSeq" id="WP_110829578.1">
    <property type="nucleotide sequence ID" value="NZ_QKLU01000003.1"/>
</dbReference>
<evidence type="ECO:0000256" key="1">
    <source>
        <dbReference type="ARBA" id="ARBA00006383"/>
    </source>
</evidence>
<dbReference type="PANTHER" id="PTHR11104">
    <property type="entry name" value="AMINOGLYCOSIDE N3-ACETYLTRANSFERASE"/>
    <property type="match status" value="1"/>
</dbReference>
<accession>A0A318UEJ3</accession>
<dbReference type="EC" id="2.3.1.-" evidence="5"/>
<name>A0A318UEJ3_9SPHI</name>
<comment type="catalytic activity">
    <reaction evidence="5">
        <text>a 2-deoxystreptamine antibiotic + acetyl-CoA = an N(3)-acetyl-2-deoxystreptamine antibiotic + CoA + H(+)</text>
        <dbReference type="Rhea" id="RHEA:12665"/>
        <dbReference type="ChEBI" id="CHEBI:15378"/>
        <dbReference type="ChEBI" id="CHEBI:57287"/>
        <dbReference type="ChEBI" id="CHEBI:57288"/>
        <dbReference type="ChEBI" id="CHEBI:57921"/>
        <dbReference type="ChEBI" id="CHEBI:77452"/>
        <dbReference type="EC" id="2.3.1.81"/>
    </reaction>
</comment>
<comment type="caution">
    <text evidence="6">The sequence shown here is derived from an EMBL/GenBank/DDBJ whole genome shotgun (WGS) entry which is preliminary data.</text>
</comment>